<keyword evidence="4" id="KW-1003">Cell membrane</keyword>
<keyword evidence="9 12" id="KW-1133">Transmembrane helix</keyword>
<evidence type="ECO:0000256" key="5">
    <source>
        <dbReference type="ARBA" id="ARBA00022519"/>
    </source>
</evidence>
<evidence type="ECO:0000256" key="7">
    <source>
        <dbReference type="ARBA" id="ARBA00022688"/>
    </source>
</evidence>
<dbReference type="InterPro" id="IPR006371">
    <property type="entry name" value="Polyprenyltransferase_UbiA-li"/>
</dbReference>
<comment type="cofactor">
    <cofactor evidence="1">
        <name>Mg(2+)</name>
        <dbReference type="ChEBI" id="CHEBI:18420"/>
    </cofactor>
</comment>
<dbReference type="PANTHER" id="PTHR11048:SF28">
    <property type="entry name" value="4-HYDROXYBENZOATE POLYPRENYLTRANSFERASE, MITOCHONDRIAL"/>
    <property type="match status" value="1"/>
</dbReference>
<evidence type="ECO:0000313" key="14">
    <source>
        <dbReference type="Proteomes" id="UP000599024"/>
    </source>
</evidence>
<proteinExistence type="inferred from homology"/>
<feature type="transmembrane region" description="Helical" evidence="12">
    <location>
        <begin position="108"/>
        <end position="126"/>
    </location>
</feature>
<keyword evidence="5" id="KW-0997">Cell inner membrane</keyword>
<accession>A0A8J6NBV7</accession>
<keyword evidence="8 12" id="KW-0812">Transmembrane</keyword>
<dbReference type="EC" id="2.5.1.39" evidence="11"/>
<dbReference type="InterPro" id="IPR000537">
    <property type="entry name" value="UbiA_prenyltransferase"/>
</dbReference>
<evidence type="ECO:0000256" key="9">
    <source>
        <dbReference type="ARBA" id="ARBA00022989"/>
    </source>
</evidence>
<evidence type="ECO:0000313" key="13">
    <source>
        <dbReference type="EMBL" id="MBC8208685.1"/>
    </source>
</evidence>
<feature type="transmembrane region" description="Helical" evidence="12">
    <location>
        <begin position="38"/>
        <end position="62"/>
    </location>
</feature>
<feature type="transmembrane region" description="Helical" evidence="12">
    <location>
        <begin position="159"/>
        <end position="182"/>
    </location>
</feature>
<evidence type="ECO:0000256" key="6">
    <source>
        <dbReference type="ARBA" id="ARBA00022679"/>
    </source>
</evidence>
<keyword evidence="7" id="KW-0831">Ubiquinone biosynthesis</keyword>
<sequence length="285" mass="31122">MLKKVSILLEMIKFKLTIFALPFAFMGAFLAAGGVPEWMIFFWVVLAMVGARTAAMGFNRIVDRRFDAANPRTAERALPAGEVKLVEAWAMVMLASLLFFISCWQLNRLALTLAPLALSLTFFYSVTKRFTSFCHLVLGIALAFSPLGGWVAVSGSLAGFPWALSVGVLLWVAGFDTIYACLDSDFDRKAGLHSLPARLGAKVAFRLAKVFHLLAFVGFTLTGVQAGLNAWYYLGIAVTAGALCYQHYLVNPNDLSRIHASFFSMNGLISLALFISTWVALITAV</sequence>
<gene>
    <name evidence="13" type="ORF">H8E79_05915</name>
</gene>
<dbReference type="InterPro" id="IPR044878">
    <property type="entry name" value="UbiA_sf"/>
</dbReference>
<comment type="caution">
    <text evidence="13">The sequence shown here is derived from an EMBL/GenBank/DDBJ whole genome shotgun (WGS) entry which is preliminary data.</text>
</comment>
<organism evidence="13 14">
    <name type="scientific">Candidatus Desulfatifera sulfidica</name>
    <dbReference type="NCBI Taxonomy" id="2841691"/>
    <lineage>
        <taxon>Bacteria</taxon>
        <taxon>Pseudomonadati</taxon>
        <taxon>Thermodesulfobacteriota</taxon>
        <taxon>Desulfobulbia</taxon>
        <taxon>Desulfobulbales</taxon>
        <taxon>Desulfobulbaceae</taxon>
        <taxon>Candidatus Desulfatifera</taxon>
    </lineage>
</organism>
<dbReference type="AlphaFoldDB" id="A0A8J6NBV7"/>
<evidence type="ECO:0000256" key="3">
    <source>
        <dbReference type="ARBA" id="ARBA00005985"/>
    </source>
</evidence>
<evidence type="ECO:0000256" key="4">
    <source>
        <dbReference type="ARBA" id="ARBA00022475"/>
    </source>
</evidence>
<feature type="transmembrane region" description="Helical" evidence="12">
    <location>
        <begin position="12"/>
        <end position="32"/>
    </location>
</feature>
<dbReference type="GO" id="GO:0008412">
    <property type="term" value="F:4-hydroxybenzoate polyprenyltransferase activity"/>
    <property type="evidence" value="ECO:0007669"/>
    <property type="project" value="UniProtKB-EC"/>
</dbReference>
<dbReference type="EMBL" id="JACNLK010000048">
    <property type="protein sequence ID" value="MBC8208685.1"/>
    <property type="molecule type" value="Genomic_DNA"/>
</dbReference>
<evidence type="ECO:0000256" key="11">
    <source>
        <dbReference type="ARBA" id="ARBA00034524"/>
    </source>
</evidence>
<dbReference type="Proteomes" id="UP000599024">
    <property type="component" value="Unassembled WGS sequence"/>
</dbReference>
<dbReference type="CDD" id="cd13959">
    <property type="entry name" value="PT_UbiA_COQ2"/>
    <property type="match status" value="1"/>
</dbReference>
<dbReference type="FunFam" id="1.20.120.1780:FF:000001">
    <property type="entry name" value="4-hydroxybenzoate octaprenyltransferase"/>
    <property type="match status" value="1"/>
</dbReference>
<name>A0A8J6NBV7_9BACT</name>
<dbReference type="Pfam" id="PF01040">
    <property type="entry name" value="UbiA"/>
    <property type="match status" value="1"/>
</dbReference>
<dbReference type="PANTHER" id="PTHR11048">
    <property type="entry name" value="PRENYLTRANSFERASES"/>
    <property type="match status" value="1"/>
</dbReference>
<dbReference type="GO" id="GO:0005886">
    <property type="term" value="C:plasma membrane"/>
    <property type="evidence" value="ECO:0007669"/>
    <property type="project" value="TreeGrafter"/>
</dbReference>
<feature type="transmembrane region" description="Helical" evidence="12">
    <location>
        <begin position="230"/>
        <end position="250"/>
    </location>
</feature>
<keyword evidence="6" id="KW-0808">Transferase</keyword>
<protein>
    <recommendedName>
        <fullName evidence="11">4-hydroxybenzoate polyprenyltransferase</fullName>
        <ecNumber evidence="11">2.5.1.39</ecNumber>
    </recommendedName>
</protein>
<evidence type="ECO:0000256" key="1">
    <source>
        <dbReference type="ARBA" id="ARBA00001946"/>
    </source>
</evidence>
<feature type="transmembrane region" description="Helical" evidence="12">
    <location>
        <begin position="203"/>
        <end position="224"/>
    </location>
</feature>
<evidence type="ECO:0000256" key="12">
    <source>
        <dbReference type="SAM" id="Phobius"/>
    </source>
</evidence>
<comment type="subcellular location">
    <subcellularLocation>
        <location evidence="2">Membrane</location>
        <topology evidence="2">Multi-pass membrane protein</topology>
    </subcellularLocation>
</comment>
<feature type="transmembrane region" description="Helical" evidence="12">
    <location>
        <begin position="262"/>
        <end position="284"/>
    </location>
</feature>
<reference evidence="13 14" key="1">
    <citation type="submission" date="2020-08" db="EMBL/GenBank/DDBJ databases">
        <title>Bridging the membrane lipid divide: bacteria of the FCB group superphylum have the potential to synthesize archaeal ether lipids.</title>
        <authorList>
            <person name="Villanueva L."/>
            <person name="Von Meijenfeldt F.A.B."/>
            <person name="Westbye A.B."/>
            <person name="Yadav S."/>
            <person name="Hopmans E.C."/>
            <person name="Dutilh B.E."/>
            <person name="Sinninghe Damste J.S."/>
        </authorList>
    </citation>
    <scope>NUCLEOTIDE SEQUENCE [LARGE SCALE GENOMIC DNA]</scope>
    <source>
        <strain evidence="13">NIOZ-UU81</strain>
    </source>
</reference>
<keyword evidence="10 12" id="KW-0472">Membrane</keyword>
<dbReference type="Gene3D" id="1.20.120.1780">
    <property type="entry name" value="UbiA prenyltransferase"/>
    <property type="match status" value="1"/>
</dbReference>
<feature type="transmembrane region" description="Helical" evidence="12">
    <location>
        <begin position="83"/>
        <end position="102"/>
    </location>
</feature>
<dbReference type="GO" id="GO:0006744">
    <property type="term" value="P:ubiquinone biosynthetic process"/>
    <property type="evidence" value="ECO:0007669"/>
    <property type="project" value="UniProtKB-KW"/>
</dbReference>
<evidence type="ECO:0000256" key="8">
    <source>
        <dbReference type="ARBA" id="ARBA00022692"/>
    </source>
</evidence>
<dbReference type="FunFam" id="1.10.357.140:FF:000008">
    <property type="entry name" value="4-hydroxybenzoate octaprenyltransferase"/>
    <property type="match status" value="1"/>
</dbReference>
<comment type="similarity">
    <text evidence="3">Belongs to the UbiA prenyltransferase family.</text>
</comment>
<dbReference type="InterPro" id="IPR039653">
    <property type="entry name" value="Prenyltransferase"/>
</dbReference>
<feature type="transmembrane region" description="Helical" evidence="12">
    <location>
        <begin position="133"/>
        <end position="153"/>
    </location>
</feature>
<evidence type="ECO:0000256" key="10">
    <source>
        <dbReference type="ARBA" id="ARBA00023136"/>
    </source>
</evidence>
<evidence type="ECO:0000256" key="2">
    <source>
        <dbReference type="ARBA" id="ARBA00004141"/>
    </source>
</evidence>
<dbReference type="Gene3D" id="1.10.357.140">
    <property type="entry name" value="UbiA prenyltransferase"/>
    <property type="match status" value="1"/>
</dbReference>
<dbReference type="NCBIfam" id="TIGR01475">
    <property type="entry name" value="ubiA_other"/>
    <property type="match status" value="1"/>
</dbReference>